<organism evidence="6 7">
    <name type="scientific">Bosea vaviloviae</name>
    <dbReference type="NCBI Taxonomy" id="1526658"/>
    <lineage>
        <taxon>Bacteria</taxon>
        <taxon>Pseudomonadati</taxon>
        <taxon>Pseudomonadota</taxon>
        <taxon>Alphaproteobacteria</taxon>
        <taxon>Hyphomicrobiales</taxon>
        <taxon>Boseaceae</taxon>
        <taxon>Bosea</taxon>
    </lineage>
</organism>
<dbReference type="InterPro" id="IPR034904">
    <property type="entry name" value="FSCA_dom_sf"/>
</dbReference>
<dbReference type="AlphaFoldDB" id="A0A0N0MD36"/>
<gene>
    <name evidence="6" type="ORF">AE618_00860</name>
</gene>
<reference evidence="6 7" key="1">
    <citation type="submission" date="2015-07" db="EMBL/GenBank/DDBJ databases">
        <title>Whole genome sequencing of Bosea vaviloviae isolated from cave pool.</title>
        <authorList>
            <person name="Tan N.E.H."/>
            <person name="Lee Y.P."/>
            <person name="Gan H.M."/>
            <person name="Barton H."/>
            <person name="Savka M.A."/>
        </authorList>
    </citation>
    <scope>NUCLEOTIDE SEQUENCE [LARGE SCALE GENOMIC DNA]</scope>
    <source>
        <strain evidence="6 7">SD260</strain>
    </source>
</reference>
<dbReference type="Pfam" id="PF01106">
    <property type="entry name" value="NifU"/>
    <property type="match status" value="1"/>
</dbReference>
<dbReference type="GO" id="GO:0051537">
    <property type="term" value="F:2 iron, 2 sulfur cluster binding"/>
    <property type="evidence" value="ECO:0007669"/>
    <property type="project" value="UniProtKB-KW"/>
</dbReference>
<sequence>MPDSGAPEHSDRPGLDRLLGDLNALEALAEGWDDAARIGARAQAAAIDALNAEAFRRMISALKSQDGFGKALVDAARDEVVYAVLRRHGILKPSLHERVEAALETVRPMLASHGGNAEVASVEGNRAEIRFLGACDGCPASQLTFYAGVKKAIEDHVPEITEVRQVKGLGGGGADTVHFTSPFAETLGGSWINALNLAKLPDGTTLFETVGGESVIFARQGDLVTCFRNACAHMGLEMTEGAVEAGILTCPWHGFRYALESGECLTAPEVQLHAHAVRVIGSHIQVRIVP</sequence>
<dbReference type="SUPFAM" id="SSF50022">
    <property type="entry name" value="ISP domain"/>
    <property type="match status" value="1"/>
</dbReference>
<dbReference type="Gene3D" id="3.30.300.130">
    <property type="entry name" value="Fe-S cluster assembly (FSCA)"/>
    <property type="match status" value="1"/>
</dbReference>
<keyword evidence="2" id="KW-0479">Metal-binding</keyword>
<protein>
    <submittedName>
        <fullName evidence="6">Nitrogen fixation protein NifU</fullName>
    </submittedName>
</protein>
<evidence type="ECO:0000256" key="1">
    <source>
        <dbReference type="ARBA" id="ARBA00022714"/>
    </source>
</evidence>
<dbReference type="Pfam" id="PF00355">
    <property type="entry name" value="Rieske"/>
    <property type="match status" value="1"/>
</dbReference>
<dbReference type="EMBL" id="LGSZ01000009">
    <property type="protein sequence ID" value="KPH82954.1"/>
    <property type="molecule type" value="Genomic_DNA"/>
</dbReference>
<dbReference type="Proteomes" id="UP000037822">
    <property type="component" value="Unassembled WGS sequence"/>
</dbReference>
<evidence type="ECO:0000259" key="5">
    <source>
        <dbReference type="PROSITE" id="PS51296"/>
    </source>
</evidence>
<evidence type="ECO:0000256" key="4">
    <source>
        <dbReference type="ARBA" id="ARBA00023014"/>
    </source>
</evidence>
<dbReference type="CDD" id="cd03467">
    <property type="entry name" value="Rieske"/>
    <property type="match status" value="1"/>
</dbReference>
<dbReference type="Gene3D" id="2.102.10.10">
    <property type="entry name" value="Rieske [2Fe-2S] iron-sulphur domain"/>
    <property type="match status" value="1"/>
</dbReference>
<dbReference type="OrthoDB" id="9794175at2"/>
<dbReference type="PATRIC" id="fig|1526658.3.peg.5097"/>
<keyword evidence="7" id="KW-1185">Reference proteome</keyword>
<keyword evidence="1" id="KW-0001">2Fe-2S</keyword>
<dbReference type="InterPro" id="IPR036922">
    <property type="entry name" value="Rieske_2Fe-2S_sf"/>
</dbReference>
<keyword evidence="3" id="KW-0408">Iron</keyword>
<keyword evidence="4" id="KW-0411">Iron-sulfur</keyword>
<dbReference type="InterPro" id="IPR001075">
    <property type="entry name" value="NIF_FeS_clus_asmbl_NifU_C"/>
</dbReference>
<dbReference type="GO" id="GO:0005506">
    <property type="term" value="F:iron ion binding"/>
    <property type="evidence" value="ECO:0007669"/>
    <property type="project" value="InterPro"/>
</dbReference>
<dbReference type="SUPFAM" id="SSF117916">
    <property type="entry name" value="Fe-S cluster assembly (FSCA) domain-like"/>
    <property type="match status" value="1"/>
</dbReference>
<evidence type="ECO:0000256" key="2">
    <source>
        <dbReference type="ARBA" id="ARBA00022723"/>
    </source>
</evidence>
<evidence type="ECO:0000256" key="3">
    <source>
        <dbReference type="ARBA" id="ARBA00023004"/>
    </source>
</evidence>
<proteinExistence type="predicted"/>
<dbReference type="PANTHER" id="PTHR11178">
    <property type="entry name" value="IRON-SULFUR CLUSTER SCAFFOLD PROTEIN NFU-RELATED"/>
    <property type="match status" value="1"/>
</dbReference>
<feature type="domain" description="Rieske" evidence="5">
    <location>
        <begin position="192"/>
        <end position="286"/>
    </location>
</feature>
<dbReference type="RefSeq" id="WP_054207162.1">
    <property type="nucleotide sequence ID" value="NZ_LGSZ01000009.1"/>
</dbReference>
<evidence type="ECO:0000313" key="6">
    <source>
        <dbReference type="EMBL" id="KPH82954.1"/>
    </source>
</evidence>
<dbReference type="PROSITE" id="PS51296">
    <property type="entry name" value="RIESKE"/>
    <property type="match status" value="1"/>
</dbReference>
<dbReference type="InterPro" id="IPR017941">
    <property type="entry name" value="Rieske_2Fe-2S"/>
</dbReference>
<comment type="caution">
    <text evidence="6">The sequence shown here is derived from an EMBL/GenBank/DDBJ whole genome shotgun (WGS) entry which is preliminary data.</text>
</comment>
<accession>A0A0N0MD36</accession>
<name>A0A0N0MD36_9HYPH</name>
<dbReference type="GO" id="GO:0016226">
    <property type="term" value="P:iron-sulfur cluster assembly"/>
    <property type="evidence" value="ECO:0007669"/>
    <property type="project" value="InterPro"/>
</dbReference>
<evidence type="ECO:0000313" key="7">
    <source>
        <dbReference type="Proteomes" id="UP000037822"/>
    </source>
</evidence>